<dbReference type="InterPro" id="IPR012677">
    <property type="entry name" value="Nucleotide-bd_a/b_plait_sf"/>
</dbReference>
<dbReference type="SUPFAM" id="SSF54928">
    <property type="entry name" value="RNA-binding domain, RBD"/>
    <property type="match status" value="1"/>
</dbReference>
<feature type="domain" description="RRM" evidence="3">
    <location>
        <begin position="434"/>
        <end position="505"/>
    </location>
</feature>
<feature type="compositionally biased region" description="Basic and acidic residues" evidence="2">
    <location>
        <begin position="215"/>
        <end position="242"/>
    </location>
</feature>
<dbReference type="PROSITE" id="PS50102">
    <property type="entry name" value="RRM"/>
    <property type="match status" value="1"/>
</dbReference>
<gene>
    <name evidence="4" type="primary">NAB3</name>
    <name evidence="4" type="ORF">SEUCBS140593_004551</name>
</gene>
<keyword evidence="1" id="KW-0694">RNA-binding</keyword>
<feature type="region of interest" description="Disordered" evidence="2">
    <location>
        <begin position="80"/>
        <end position="404"/>
    </location>
</feature>
<comment type="caution">
    <text evidence="4">The sequence shown here is derived from an EMBL/GenBank/DDBJ whole genome shotgun (WGS) entry which is preliminary data.</text>
</comment>
<feature type="compositionally biased region" description="Low complexity" evidence="2">
    <location>
        <begin position="322"/>
        <end position="333"/>
    </location>
</feature>
<organism evidence="4 5">
    <name type="scientific">Sporothrix eucalyptigena</name>
    <dbReference type="NCBI Taxonomy" id="1812306"/>
    <lineage>
        <taxon>Eukaryota</taxon>
        <taxon>Fungi</taxon>
        <taxon>Dikarya</taxon>
        <taxon>Ascomycota</taxon>
        <taxon>Pezizomycotina</taxon>
        <taxon>Sordariomycetes</taxon>
        <taxon>Sordariomycetidae</taxon>
        <taxon>Ophiostomatales</taxon>
        <taxon>Ophiostomataceae</taxon>
        <taxon>Sporothrix</taxon>
    </lineage>
</organism>
<evidence type="ECO:0000313" key="4">
    <source>
        <dbReference type="EMBL" id="CAK7221394.1"/>
    </source>
</evidence>
<feature type="compositionally biased region" description="Acidic residues" evidence="2">
    <location>
        <begin position="205"/>
        <end position="214"/>
    </location>
</feature>
<reference evidence="4 5" key="1">
    <citation type="submission" date="2024-01" db="EMBL/GenBank/DDBJ databases">
        <authorList>
            <person name="Allen C."/>
            <person name="Tagirdzhanova G."/>
        </authorList>
    </citation>
    <scope>NUCLEOTIDE SEQUENCE [LARGE SCALE GENOMIC DNA]</scope>
</reference>
<feature type="compositionally biased region" description="Acidic residues" evidence="2">
    <location>
        <begin position="98"/>
        <end position="110"/>
    </location>
</feature>
<evidence type="ECO:0000259" key="3">
    <source>
        <dbReference type="PROSITE" id="PS50102"/>
    </source>
</evidence>
<dbReference type="Pfam" id="PF00076">
    <property type="entry name" value="RRM_1"/>
    <property type="match status" value="1"/>
</dbReference>
<feature type="compositionally biased region" description="Pro residues" evidence="2">
    <location>
        <begin position="1"/>
        <end position="10"/>
    </location>
</feature>
<evidence type="ECO:0000256" key="1">
    <source>
        <dbReference type="PROSITE-ProRule" id="PRU00176"/>
    </source>
</evidence>
<accession>A0ABP0BP21</accession>
<dbReference type="SMART" id="SM00360">
    <property type="entry name" value="RRM"/>
    <property type="match status" value="1"/>
</dbReference>
<dbReference type="Gene3D" id="3.30.70.330">
    <property type="match status" value="1"/>
</dbReference>
<name>A0ABP0BP21_9PEZI</name>
<proteinExistence type="predicted"/>
<feature type="compositionally biased region" description="Basic residues" evidence="2">
    <location>
        <begin position="596"/>
        <end position="610"/>
    </location>
</feature>
<dbReference type="Proteomes" id="UP001642482">
    <property type="component" value="Unassembled WGS sequence"/>
</dbReference>
<dbReference type="InterPro" id="IPR035979">
    <property type="entry name" value="RBD_domain_sf"/>
</dbReference>
<dbReference type="InterPro" id="IPR000504">
    <property type="entry name" value="RRM_dom"/>
</dbReference>
<feature type="compositionally biased region" description="Polar residues" evidence="2">
    <location>
        <begin position="80"/>
        <end position="91"/>
    </location>
</feature>
<dbReference type="InterPro" id="IPR052600">
    <property type="entry name" value="Nuc_rcpt_coact/corep"/>
</dbReference>
<protein>
    <submittedName>
        <fullName evidence="4">Nuclear polyadenylated RNA-binding protein 3</fullName>
    </submittedName>
</protein>
<feature type="region of interest" description="Disordered" evidence="2">
    <location>
        <begin position="1"/>
        <end position="29"/>
    </location>
</feature>
<feature type="compositionally biased region" description="Basic and acidic residues" evidence="2">
    <location>
        <begin position="630"/>
        <end position="646"/>
    </location>
</feature>
<feature type="compositionally biased region" description="Basic and acidic residues" evidence="2">
    <location>
        <begin position="501"/>
        <end position="564"/>
    </location>
</feature>
<dbReference type="EMBL" id="CAWUHD010000040">
    <property type="protein sequence ID" value="CAK7221394.1"/>
    <property type="molecule type" value="Genomic_DNA"/>
</dbReference>
<feature type="region of interest" description="Disordered" evidence="2">
    <location>
        <begin position="501"/>
        <end position="646"/>
    </location>
</feature>
<dbReference type="PANTHER" id="PTHR23295">
    <property type="entry name" value="NUCLEAR RECEPTOR COACTIVATOR 5-RELATED"/>
    <property type="match status" value="1"/>
</dbReference>
<evidence type="ECO:0000313" key="5">
    <source>
        <dbReference type="Proteomes" id="UP001642482"/>
    </source>
</evidence>
<feature type="compositionally biased region" description="Low complexity" evidence="2">
    <location>
        <begin position="374"/>
        <end position="393"/>
    </location>
</feature>
<feature type="compositionally biased region" description="Pro residues" evidence="2">
    <location>
        <begin position="334"/>
        <end position="344"/>
    </location>
</feature>
<sequence>MSEPTDAPPEVPDETVAAPDAIPNDAPVDETVLDDGEILDDNNFGLYSEGEVEADVGPVKAATEKNLPDEDVAIDVANTDNAVEADTSSVISAHEVDADVDTDAIDESDTNEPKTAENAVEVEASGAPPPPNEETEPGTPSVQPAAEAPEDVPQPDAAQEDAIATVKELPTVDAPADAQSQSAFTAVESPSAPLDPGYEAGDVGNTDDLEDADAQDDKADIDVDEPAADREPTDAEPTHAESPDLPYIADIAMMDTGEPGEIQPSAPAPSSFSTSLQAPATAAADGGEQEPTEVDNDGSGIDFDKMIDAISAEAPEPSAFKATATPPIGAPTGPSNPFPRPPTGPARLTGRFANNTLPHGPSAGVPGTSQATPAATGRRGQAARGSQGQNAAAPRQENNARGEKAAVDRAYQAFLAEEKIHVGENNWEAFPEGSRMFVGNLSQERVSKRDVFERFHRYGRLAQVSIKSAYGFVQFHSAEEAAAAMKDLEGTEIRGRKIHLEISRLQKKDKRHSRDNDSSRDRDRTRGGNDRSPERPKTRGGREGDRYDGRSQDNRRQSKDDHWSGSHGGGHGSPRRDRGGSDSYSRDRNGHDSHGRRSRERSRSPQHRYGNHGDDKGYRSRRSPSPYGRNRSDGGRGGHDALKTRHSNDVPDVQFLVAPGLDREFIKWAQAPFLERGLKTNVLYLTTYMPPRDAIIQVHVLEGVIAVVDLDSRAQATGKIPVQVFNRSVGVKNVRFDGYQDLAPPVAADVVARAKSAAVVQQHRPAYPQAYQAPASYGQPYAPAYQTAAAQAATAAPYTAADIVALFGQLDNATIAQIINALQAQQTQAAPAAASPASYAQAPQAAPYTAPANAPQQAQLAALLSTLGAASMPAPATPPVYGTAPASYPASMPTAAPAAAPYSIPPGVDDQTVQAILAQFAQSRQ</sequence>
<dbReference type="PANTHER" id="PTHR23295:SF6">
    <property type="entry name" value="NEOSIN, ISOFORM A"/>
    <property type="match status" value="1"/>
</dbReference>
<keyword evidence="5" id="KW-1185">Reference proteome</keyword>
<evidence type="ECO:0000256" key="2">
    <source>
        <dbReference type="SAM" id="MobiDB-lite"/>
    </source>
</evidence>
<feature type="compositionally biased region" description="Acidic residues" evidence="2">
    <location>
        <begin position="287"/>
        <end position="296"/>
    </location>
</feature>
<feature type="compositionally biased region" description="Basic and acidic residues" evidence="2">
    <location>
        <begin position="574"/>
        <end position="595"/>
    </location>
</feature>